<feature type="chain" id="PRO_5015457124" evidence="8">
    <location>
        <begin position="31"/>
        <end position="204"/>
    </location>
</feature>
<comment type="pathway">
    <text evidence="1 7">Cell wall biogenesis; peptidoglycan biosynthesis.</text>
</comment>
<dbReference type="PROSITE" id="PS52029">
    <property type="entry name" value="LD_TPASE"/>
    <property type="match status" value="1"/>
</dbReference>
<dbReference type="Gene3D" id="2.40.440.10">
    <property type="entry name" value="L,D-transpeptidase catalytic domain-like"/>
    <property type="match status" value="1"/>
</dbReference>
<accession>A0A2T5TZD7</accession>
<evidence type="ECO:0000256" key="7">
    <source>
        <dbReference type="PROSITE-ProRule" id="PRU01373"/>
    </source>
</evidence>
<dbReference type="GO" id="GO:0016740">
    <property type="term" value="F:transferase activity"/>
    <property type="evidence" value="ECO:0007669"/>
    <property type="project" value="UniProtKB-KW"/>
</dbReference>
<organism evidence="10 11">
    <name type="scientific">Sphingomonas faeni</name>
    <dbReference type="NCBI Taxonomy" id="185950"/>
    <lineage>
        <taxon>Bacteria</taxon>
        <taxon>Pseudomonadati</taxon>
        <taxon>Pseudomonadota</taxon>
        <taxon>Alphaproteobacteria</taxon>
        <taxon>Sphingomonadales</taxon>
        <taxon>Sphingomonadaceae</taxon>
        <taxon>Sphingomonas</taxon>
    </lineage>
</organism>
<dbReference type="NCBIfam" id="NF004785">
    <property type="entry name" value="PRK06132.1-2"/>
    <property type="match status" value="1"/>
</dbReference>
<feature type="active site" description="Nucleophile" evidence="7">
    <location>
        <position position="149"/>
    </location>
</feature>
<dbReference type="GO" id="GO:0018104">
    <property type="term" value="P:peptidoglycan-protein cross-linking"/>
    <property type="evidence" value="ECO:0007669"/>
    <property type="project" value="TreeGrafter"/>
</dbReference>
<protein>
    <submittedName>
        <fullName evidence="10">Lipoprotein-anchoring transpeptidase ErfK/SrfK</fullName>
    </submittedName>
</protein>
<gene>
    <name evidence="10" type="ORF">C8J25_10954</name>
</gene>
<evidence type="ECO:0000256" key="2">
    <source>
        <dbReference type="ARBA" id="ARBA00005992"/>
    </source>
</evidence>
<dbReference type="EMBL" id="QAYE01000009">
    <property type="protein sequence ID" value="PTW44626.1"/>
    <property type="molecule type" value="Genomic_DNA"/>
</dbReference>
<dbReference type="GO" id="GO:0071555">
    <property type="term" value="P:cell wall organization"/>
    <property type="evidence" value="ECO:0007669"/>
    <property type="project" value="UniProtKB-UniRule"/>
</dbReference>
<dbReference type="Proteomes" id="UP000244013">
    <property type="component" value="Unassembled WGS sequence"/>
</dbReference>
<evidence type="ECO:0000256" key="6">
    <source>
        <dbReference type="ARBA" id="ARBA00023316"/>
    </source>
</evidence>
<dbReference type="GO" id="GO:0008360">
    <property type="term" value="P:regulation of cell shape"/>
    <property type="evidence" value="ECO:0007669"/>
    <property type="project" value="UniProtKB-UniRule"/>
</dbReference>
<dbReference type="CDD" id="cd16913">
    <property type="entry name" value="YkuD_like"/>
    <property type="match status" value="1"/>
</dbReference>
<feature type="signal peptide" evidence="8">
    <location>
        <begin position="1"/>
        <end position="30"/>
    </location>
</feature>
<comment type="caution">
    <text evidence="10">The sequence shown here is derived from an EMBL/GenBank/DDBJ whole genome shotgun (WGS) entry which is preliminary data.</text>
</comment>
<proteinExistence type="inferred from homology"/>
<evidence type="ECO:0000256" key="1">
    <source>
        <dbReference type="ARBA" id="ARBA00004752"/>
    </source>
</evidence>
<evidence type="ECO:0000313" key="10">
    <source>
        <dbReference type="EMBL" id="PTW44626.1"/>
    </source>
</evidence>
<dbReference type="AlphaFoldDB" id="A0A2T5TZD7"/>
<comment type="similarity">
    <text evidence="2">Belongs to the YkuD family.</text>
</comment>
<keyword evidence="3" id="KW-0808">Transferase</keyword>
<name>A0A2T5TZD7_9SPHN</name>
<keyword evidence="5 7" id="KW-0573">Peptidoglycan synthesis</keyword>
<dbReference type="InterPro" id="IPR038063">
    <property type="entry name" value="Transpep_catalytic_dom"/>
</dbReference>
<dbReference type="UniPathway" id="UPA00219"/>
<keyword evidence="8" id="KW-0732">Signal</keyword>
<evidence type="ECO:0000313" key="11">
    <source>
        <dbReference type="Proteomes" id="UP000244013"/>
    </source>
</evidence>
<reference evidence="10 11" key="1">
    <citation type="submission" date="2018-04" db="EMBL/GenBank/DDBJ databases">
        <title>Genomic Encyclopedia of Type Strains, Phase III (KMG-III): the genomes of soil and plant-associated and newly described type strains.</title>
        <authorList>
            <person name="Whitman W."/>
        </authorList>
    </citation>
    <scope>NUCLEOTIDE SEQUENCE [LARGE SCALE GENOMIC DNA]</scope>
    <source>
        <strain evidence="10 11">MA-olki</strain>
    </source>
</reference>
<keyword evidence="4 7" id="KW-0133">Cell shape</keyword>
<dbReference type="InterPro" id="IPR005490">
    <property type="entry name" value="LD_TPept_cat_dom"/>
</dbReference>
<dbReference type="PANTHER" id="PTHR30582">
    <property type="entry name" value="L,D-TRANSPEPTIDASE"/>
    <property type="match status" value="1"/>
</dbReference>
<dbReference type="GO" id="GO:0071972">
    <property type="term" value="F:peptidoglycan L,D-transpeptidase activity"/>
    <property type="evidence" value="ECO:0007669"/>
    <property type="project" value="TreeGrafter"/>
</dbReference>
<keyword evidence="10" id="KW-0449">Lipoprotein</keyword>
<sequence length="204" mass="21470">MGKMANGMARSFMAMGLTFAILAGANPAQAASAAAIAAMPIEQAATELSPNQFVWKDNGSSEPVSIVVSLMEQRTFVYRGSVMIAATTISSGKDGKDTPAGTYPILQKNAVHKSSLYDDASMPFMQRLTWDGIAIHAGRNPGFPASHGCIRVPLGFAKQLFGVTTLGTTVTVTDDFEGGMIPEAPVADQETAVANLRQSISLEQ</sequence>
<feature type="domain" description="L,D-TPase catalytic" evidence="9">
    <location>
        <begin position="64"/>
        <end position="173"/>
    </location>
</feature>
<dbReference type="PANTHER" id="PTHR30582:SF2">
    <property type="entry name" value="L,D-TRANSPEPTIDASE YCIB-RELATED"/>
    <property type="match status" value="1"/>
</dbReference>
<dbReference type="InterPro" id="IPR050979">
    <property type="entry name" value="LD-transpeptidase"/>
</dbReference>
<keyword evidence="6 7" id="KW-0961">Cell wall biogenesis/degradation</keyword>
<evidence type="ECO:0000256" key="4">
    <source>
        <dbReference type="ARBA" id="ARBA00022960"/>
    </source>
</evidence>
<dbReference type="GO" id="GO:0005576">
    <property type="term" value="C:extracellular region"/>
    <property type="evidence" value="ECO:0007669"/>
    <property type="project" value="TreeGrafter"/>
</dbReference>
<feature type="active site" description="Proton donor/acceptor" evidence="7">
    <location>
        <position position="136"/>
    </location>
</feature>
<evidence type="ECO:0000256" key="8">
    <source>
        <dbReference type="SAM" id="SignalP"/>
    </source>
</evidence>
<dbReference type="Pfam" id="PF03734">
    <property type="entry name" value="YkuD"/>
    <property type="match status" value="1"/>
</dbReference>
<dbReference type="RefSeq" id="WP_244187159.1">
    <property type="nucleotide sequence ID" value="NZ_QAYE01000009.1"/>
</dbReference>
<dbReference type="SUPFAM" id="SSF141523">
    <property type="entry name" value="L,D-transpeptidase catalytic domain-like"/>
    <property type="match status" value="1"/>
</dbReference>
<evidence type="ECO:0000256" key="5">
    <source>
        <dbReference type="ARBA" id="ARBA00022984"/>
    </source>
</evidence>
<dbReference type="GeneID" id="91007237"/>
<evidence type="ECO:0000259" key="9">
    <source>
        <dbReference type="PROSITE" id="PS52029"/>
    </source>
</evidence>
<evidence type="ECO:0000256" key="3">
    <source>
        <dbReference type="ARBA" id="ARBA00022679"/>
    </source>
</evidence>